<keyword evidence="4" id="KW-0804">Transcription</keyword>
<dbReference type="InterPro" id="IPR050109">
    <property type="entry name" value="HTH-type_TetR-like_transc_reg"/>
</dbReference>
<dbReference type="Proteomes" id="UP000319148">
    <property type="component" value="Unassembled WGS sequence"/>
</dbReference>
<accession>A0A501PFB4</accession>
<dbReference type="GO" id="GO:0003700">
    <property type="term" value="F:DNA-binding transcription factor activity"/>
    <property type="evidence" value="ECO:0007669"/>
    <property type="project" value="TreeGrafter"/>
</dbReference>
<dbReference type="InterPro" id="IPR009057">
    <property type="entry name" value="Homeodomain-like_sf"/>
</dbReference>
<comment type="caution">
    <text evidence="7">The sequence shown here is derived from an EMBL/GenBank/DDBJ whole genome shotgun (WGS) entry which is preliminary data.</text>
</comment>
<keyword evidence="2" id="KW-0805">Transcription regulation</keyword>
<evidence type="ECO:0000256" key="1">
    <source>
        <dbReference type="ARBA" id="ARBA00022491"/>
    </source>
</evidence>
<reference evidence="8" key="1">
    <citation type="submission" date="2019-06" db="EMBL/GenBank/DDBJ databases">
        <title>The complete genome of Emcibacter congregatus ZYLT.</title>
        <authorList>
            <person name="Zhao Z."/>
        </authorList>
    </citation>
    <scope>NUCLEOTIDE SEQUENCE [LARGE SCALE GENOMIC DNA]</scope>
    <source>
        <strain evidence="8">MCCC 1A06723</strain>
    </source>
</reference>
<dbReference type="PANTHER" id="PTHR30055:SF234">
    <property type="entry name" value="HTH-TYPE TRANSCRIPTIONAL REGULATOR BETI"/>
    <property type="match status" value="1"/>
</dbReference>
<gene>
    <name evidence="7" type="ORF">FIV46_12880</name>
</gene>
<keyword evidence="1" id="KW-0678">Repressor</keyword>
<evidence type="ECO:0000256" key="2">
    <source>
        <dbReference type="ARBA" id="ARBA00023015"/>
    </source>
</evidence>
<evidence type="ECO:0000313" key="7">
    <source>
        <dbReference type="EMBL" id="TPD59120.1"/>
    </source>
</evidence>
<evidence type="ECO:0000256" key="3">
    <source>
        <dbReference type="ARBA" id="ARBA00023125"/>
    </source>
</evidence>
<evidence type="ECO:0000256" key="4">
    <source>
        <dbReference type="ARBA" id="ARBA00023163"/>
    </source>
</evidence>
<evidence type="ECO:0000259" key="6">
    <source>
        <dbReference type="PROSITE" id="PS50977"/>
    </source>
</evidence>
<sequence>MRKLKLTHPDFQDLTEQKAAKVLEILEATQSLLIEEGYAGLSMRKVAARCNMTVGNLTYYFATKQDLVHVLLDVALEGYTDDIREIMADSSLTGEQQLAQGLEFIMQDLLTRETTRFFPELWAMANHDPVVNGEVQGLYDREQGLINQLIAKVRPDLGADDRKKLALYISAAIEGHTIFIGHDKGWNSKSREVIDLAVQNFLDLVRNWGKSA</sequence>
<evidence type="ECO:0000313" key="8">
    <source>
        <dbReference type="Proteomes" id="UP000319148"/>
    </source>
</evidence>
<evidence type="ECO:0000256" key="5">
    <source>
        <dbReference type="PROSITE-ProRule" id="PRU00335"/>
    </source>
</evidence>
<feature type="DNA-binding region" description="H-T-H motif" evidence="5">
    <location>
        <begin position="42"/>
        <end position="61"/>
    </location>
</feature>
<dbReference type="GO" id="GO:0000976">
    <property type="term" value="F:transcription cis-regulatory region binding"/>
    <property type="evidence" value="ECO:0007669"/>
    <property type="project" value="TreeGrafter"/>
</dbReference>
<dbReference type="Pfam" id="PF13977">
    <property type="entry name" value="TetR_C_6"/>
    <property type="match status" value="1"/>
</dbReference>
<feature type="domain" description="HTH tetR-type" evidence="6">
    <location>
        <begin position="19"/>
        <end position="79"/>
    </location>
</feature>
<dbReference type="InterPro" id="IPR039538">
    <property type="entry name" value="BetI_C"/>
</dbReference>
<dbReference type="Pfam" id="PF00440">
    <property type="entry name" value="TetR_N"/>
    <property type="match status" value="1"/>
</dbReference>
<dbReference type="SUPFAM" id="SSF46689">
    <property type="entry name" value="Homeodomain-like"/>
    <property type="match status" value="1"/>
</dbReference>
<protein>
    <submittedName>
        <fullName evidence="7">TetR/AcrR family transcriptional regulator</fullName>
    </submittedName>
</protein>
<dbReference type="PROSITE" id="PS50977">
    <property type="entry name" value="HTH_TETR_2"/>
    <property type="match status" value="1"/>
</dbReference>
<proteinExistence type="predicted"/>
<dbReference type="Gene3D" id="1.10.357.10">
    <property type="entry name" value="Tetracycline Repressor, domain 2"/>
    <property type="match status" value="1"/>
</dbReference>
<dbReference type="PRINTS" id="PR00455">
    <property type="entry name" value="HTHTETR"/>
</dbReference>
<dbReference type="InterPro" id="IPR001647">
    <property type="entry name" value="HTH_TetR"/>
</dbReference>
<name>A0A501PFB4_9PROT</name>
<dbReference type="OrthoDB" id="9809265at2"/>
<dbReference type="RefSeq" id="WP_139941339.1">
    <property type="nucleotide sequence ID" value="NZ_JBHSYP010000002.1"/>
</dbReference>
<keyword evidence="3 5" id="KW-0238">DNA-binding</keyword>
<dbReference type="AlphaFoldDB" id="A0A501PFB4"/>
<keyword evidence="8" id="KW-1185">Reference proteome</keyword>
<organism evidence="7 8">
    <name type="scientific">Emcibacter nanhaiensis</name>
    <dbReference type="NCBI Taxonomy" id="1505037"/>
    <lineage>
        <taxon>Bacteria</taxon>
        <taxon>Pseudomonadati</taxon>
        <taxon>Pseudomonadota</taxon>
        <taxon>Alphaproteobacteria</taxon>
        <taxon>Emcibacterales</taxon>
        <taxon>Emcibacteraceae</taxon>
        <taxon>Emcibacter</taxon>
    </lineage>
</organism>
<dbReference type="EMBL" id="VFIY01000015">
    <property type="protein sequence ID" value="TPD59120.1"/>
    <property type="molecule type" value="Genomic_DNA"/>
</dbReference>
<dbReference type="PANTHER" id="PTHR30055">
    <property type="entry name" value="HTH-TYPE TRANSCRIPTIONAL REGULATOR RUTR"/>
    <property type="match status" value="1"/>
</dbReference>